<proteinExistence type="predicted"/>
<dbReference type="EMBL" id="CM008047">
    <property type="protein sequence ID" value="PAN10419.2"/>
    <property type="molecule type" value="Genomic_DNA"/>
</dbReference>
<organism evidence="2">
    <name type="scientific">Panicum hallii</name>
    <dbReference type="NCBI Taxonomy" id="206008"/>
    <lineage>
        <taxon>Eukaryota</taxon>
        <taxon>Viridiplantae</taxon>
        <taxon>Streptophyta</taxon>
        <taxon>Embryophyta</taxon>
        <taxon>Tracheophyta</taxon>
        <taxon>Spermatophyta</taxon>
        <taxon>Magnoliopsida</taxon>
        <taxon>Liliopsida</taxon>
        <taxon>Poales</taxon>
        <taxon>Poaceae</taxon>
        <taxon>PACMAD clade</taxon>
        <taxon>Panicoideae</taxon>
        <taxon>Panicodae</taxon>
        <taxon>Paniceae</taxon>
        <taxon>Panicinae</taxon>
        <taxon>Panicum</taxon>
        <taxon>Panicum sect. Panicum</taxon>
    </lineage>
</organism>
<gene>
    <name evidence="2" type="ORF">PAHAL_2G093700</name>
</gene>
<feature type="region of interest" description="Disordered" evidence="1">
    <location>
        <begin position="1"/>
        <end position="21"/>
    </location>
</feature>
<name>A0A2S3GX19_9POAL</name>
<protein>
    <submittedName>
        <fullName evidence="2">Uncharacterized protein</fullName>
    </submittedName>
</protein>
<accession>A0A2S3GX19</accession>
<dbReference type="Proteomes" id="UP000243499">
    <property type="component" value="Chromosome 2"/>
</dbReference>
<evidence type="ECO:0000256" key="1">
    <source>
        <dbReference type="SAM" id="MobiDB-lite"/>
    </source>
</evidence>
<evidence type="ECO:0000313" key="2">
    <source>
        <dbReference type="EMBL" id="PAN10419.2"/>
    </source>
</evidence>
<reference evidence="2" key="1">
    <citation type="submission" date="2018-04" db="EMBL/GenBank/DDBJ databases">
        <title>WGS assembly of Panicum hallii.</title>
        <authorList>
            <person name="Lovell J."/>
            <person name="Jenkins J."/>
            <person name="Lowry D."/>
            <person name="Mamidi S."/>
            <person name="Sreedasyam A."/>
            <person name="Weng X."/>
            <person name="Barry K."/>
            <person name="Bonette J."/>
            <person name="Campitelli B."/>
            <person name="Daum C."/>
            <person name="Gordon S."/>
            <person name="Gould B."/>
            <person name="Lipzen A."/>
            <person name="Macqueen A."/>
            <person name="Palacio-Mejia J."/>
            <person name="Plott C."/>
            <person name="Shakirov E."/>
            <person name="Shu S."/>
            <person name="Yoshinaga Y."/>
            <person name="Zane M."/>
            <person name="Rokhsar D."/>
            <person name="Grimwood J."/>
            <person name="Schmutz J."/>
            <person name="Juenger T."/>
        </authorList>
    </citation>
    <scope>NUCLEOTIDE SEQUENCE [LARGE SCALE GENOMIC DNA]</scope>
    <source>
        <strain evidence="2">FIL2</strain>
    </source>
</reference>
<dbReference type="Gramene" id="PAN10419">
    <property type="protein sequence ID" value="PAN10419"/>
    <property type="gene ID" value="PAHAL_2G093700"/>
</dbReference>
<sequence>MDLWAPRVAGRGGRAPPPSLALSASGMMIRWAPRPENQKKKQQLAGCAFAGLRIRRRGKRQRAPPSAMPCDARHTVTWRTVEGLRQGRSSSLVPAPFGSTH</sequence>
<dbReference type="AlphaFoldDB" id="A0A2S3GX19"/>